<evidence type="ECO:0000313" key="2">
    <source>
        <dbReference type="Proteomes" id="UP000663499"/>
    </source>
</evidence>
<dbReference type="InterPro" id="IPR016024">
    <property type="entry name" value="ARM-type_fold"/>
</dbReference>
<reference evidence="1" key="1">
    <citation type="submission" date="2021-03" db="EMBL/GenBank/DDBJ databases">
        <title>Alkalibacter marinus sp. nov., isolated from tidal flat sediment.</title>
        <authorList>
            <person name="Namirimu T."/>
            <person name="Yang J.-A."/>
            <person name="Yang S.-H."/>
            <person name="Kim Y.-J."/>
            <person name="Kwon K.K."/>
        </authorList>
    </citation>
    <scope>NUCLEOTIDE SEQUENCE</scope>
    <source>
        <strain evidence="1">ES005</strain>
    </source>
</reference>
<organism evidence="1 2">
    <name type="scientific">Alkalibacter rhizosphaerae</name>
    <dbReference type="NCBI Taxonomy" id="2815577"/>
    <lineage>
        <taxon>Bacteria</taxon>
        <taxon>Bacillati</taxon>
        <taxon>Bacillota</taxon>
        <taxon>Clostridia</taxon>
        <taxon>Eubacteriales</taxon>
        <taxon>Eubacteriaceae</taxon>
        <taxon>Alkalibacter</taxon>
    </lineage>
</organism>
<dbReference type="AlphaFoldDB" id="A0A974XGL6"/>
<proteinExistence type="predicted"/>
<name>A0A974XGL6_9FIRM</name>
<dbReference type="Proteomes" id="UP000663499">
    <property type="component" value="Chromosome"/>
</dbReference>
<evidence type="ECO:0000313" key="1">
    <source>
        <dbReference type="EMBL" id="QSX09507.1"/>
    </source>
</evidence>
<keyword evidence="2" id="KW-1185">Reference proteome</keyword>
<protein>
    <recommendedName>
        <fullName evidence="3">DNA alkylation repair protein</fullName>
    </recommendedName>
</protein>
<sequence length="219" mass="25375">MDKEILINRLKAKPDLNLLIVEAIENTTILISFFEIVVTESSSIKYTCSKIIRRVSEQRPELIYPYFEDIVKWTHHNNSFIKWDGILTLSNLAAVDYEDKFRTIYQDYFALIHDPQMITAANVVGNAWKIVLAKPELESDITRRLLEVPNIIYINKGEPSPECNYIVRGKVLECFEHYFDCSGNQAAMIKFAEEQLGCRRKSVAKNAEKFLRNHSGKRI</sequence>
<evidence type="ECO:0008006" key="3">
    <source>
        <dbReference type="Google" id="ProtNLM"/>
    </source>
</evidence>
<dbReference type="KEGG" id="alka:J0B03_05435"/>
<dbReference type="EMBL" id="CP071444">
    <property type="protein sequence ID" value="QSX09507.1"/>
    <property type="molecule type" value="Genomic_DNA"/>
</dbReference>
<dbReference type="SUPFAM" id="SSF48371">
    <property type="entry name" value="ARM repeat"/>
    <property type="match status" value="1"/>
</dbReference>
<gene>
    <name evidence="1" type="ORF">J0B03_05435</name>
</gene>
<dbReference type="RefSeq" id="WP_207300838.1">
    <property type="nucleotide sequence ID" value="NZ_CP071444.1"/>
</dbReference>
<accession>A0A974XGL6</accession>